<dbReference type="OrthoDB" id="582524at2"/>
<protein>
    <submittedName>
        <fullName evidence="1">Uncharacterized protein</fullName>
    </submittedName>
</protein>
<organism evidence="1">
    <name type="scientific">Tolypothrix bouteillei VB521301</name>
    <dbReference type="NCBI Taxonomy" id="1479485"/>
    <lineage>
        <taxon>Bacteria</taxon>
        <taxon>Bacillati</taxon>
        <taxon>Cyanobacteriota</taxon>
        <taxon>Cyanophyceae</taxon>
        <taxon>Nostocales</taxon>
        <taxon>Tolypothrichaceae</taxon>
        <taxon>Tolypothrix</taxon>
    </lineage>
</organism>
<sequence length="272" mass="31547">MVCIAEAIVYVWLGDDIDDFGHASLNILGTDGTFAYCSFWPSKSPKKDFKHLWKTCMGYFPERYEEDCDRIERTANYIIQIFNLPNPYGYSIISYKSAWQKIKWDLTGSNCCYAVIENLRSMSGFSPPKSWHGIYHPKQVIKYAQDLQFKSLNKSLAIARPISYKISGSTVEIKVCQIRNNRVNGISGKLRLRLYAITSIFDGKNISGHVFAETEFQPLQGGYCYNNITKTVPYHKIITGKYHVILTLDEYDDKKDGWFFYDWVYFNNRITI</sequence>
<comment type="caution">
    <text evidence="1">The sequence shown here is derived from an EMBL/GenBank/DDBJ whole genome shotgun (WGS) entry which is preliminary data.</text>
</comment>
<accession>A0A0C1NLV4</accession>
<gene>
    <name evidence="1" type="ORF">DA73_0202070</name>
</gene>
<evidence type="ECO:0000313" key="1">
    <source>
        <dbReference type="EMBL" id="KIE13801.1"/>
    </source>
</evidence>
<dbReference type="STRING" id="1479485.DA73_0202070"/>
<dbReference type="EMBL" id="JHEG02000007">
    <property type="protein sequence ID" value="KIE13801.1"/>
    <property type="molecule type" value="Genomic_DNA"/>
</dbReference>
<reference evidence="1" key="1">
    <citation type="journal article" date="2015" name="Genome Announc.">
        <title>Draft Genome Sequence of Tolypothrix boutellei Strain VB521301.</title>
        <authorList>
            <person name="Chandrababunaidu M.M."/>
            <person name="Singh D."/>
            <person name="Sen D."/>
            <person name="Bhan S."/>
            <person name="Das S."/>
            <person name="Gupta A."/>
            <person name="Adhikary S.P."/>
            <person name="Tripathy S."/>
        </authorList>
    </citation>
    <scope>NUCLEOTIDE SEQUENCE</scope>
    <source>
        <strain evidence="1">VB521301</strain>
    </source>
</reference>
<dbReference type="AlphaFoldDB" id="A0A0C1NLV4"/>
<proteinExistence type="predicted"/>
<name>A0A0C1NLV4_9CYAN</name>